<evidence type="ECO:0000313" key="1">
    <source>
        <dbReference type="EMBL" id="MFD2564800.1"/>
    </source>
</evidence>
<evidence type="ECO:0000313" key="2">
    <source>
        <dbReference type="Proteomes" id="UP001597319"/>
    </source>
</evidence>
<keyword evidence="2" id="KW-1185">Reference proteome</keyword>
<comment type="caution">
    <text evidence="1">The sequence shown here is derived from an EMBL/GenBank/DDBJ whole genome shotgun (WGS) entry which is preliminary data.</text>
</comment>
<dbReference type="EMBL" id="JBHULE010000026">
    <property type="protein sequence ID" value="MFD2564800.1"/>
    <property type="molecule type" value="Genomic_DNA"/>
</dbReference>
<reference evidence="2" key="1">
    <citation type="journal article" date="2019" name="Int. J. Syst. Evol. Microbiol.">
        <title>The Global Catalogue of Microorganisms (GCM) 10K type strain sequencing project: providing services to taxonomists for standard genome sequencing and annotation.</title>
        <authorList>
            <consortium name="The Broad Institute Genomics Platform"/>
            <consortium name="The Broad Institute Genome Sequencing Center for Infectious Disease"/>
            <person name="Wu L."/>
            <person name="Ma J."/>
        </authorList>
    </citation>
    <scope>NUCLEOTIDE SEQUENCE [LARGE SCALE GENOMIC DNA]</scope>
    <source>
        <strain evidence="2">KCTC 52274</strain>
    </source>
</reference>
<evidence type="ECO:0008006" key="3">
    <source>
        <dbReference type="Google" id="ProtNLM"/>
    </source>
</evidence>
<organism evidence="1 2">
    <name type="scientific">Aquimarina rubra</name>
    <dbReference type="NCBI Taxonomy" id="1920033"/>
    <lineage>
        <taxon>Bacteria</taxon>
        <taxon>Pseudomonadati</taxon>
        <taxon>Bacteroidota</taxon>
        <taxon>Flavobacteriia</taxon>
        <taxon>Flavobacteriales</taxon>
        <taxon>Flavobacteriaceae</taxon>
        <taxon>Aquimarina</taxon>
    </lineage>
</organism>
<protein>
    <recommendedName>
        <fullName evidence="3">DUF2004 domain-containing protein</fullName>
    </recommendedName>
</protein>
<accession>A0ABW5LJ31</accession>
<proteinExistence type="predicted"/>
<dbReference type="RefSeq" id="WP_378294658.1">
    <property type="nucleotide sequence ID" value="NZ_JBHULE010000026.1"/>
</dbReference>
<gene>
    <name evidence="1" type="ORF">ACFSR1_19125</name>
</gene>
<name>A0ABW5LJ31_9FLAO</name>
<sequence>MKILDSIFGKKRKITDEFFGEIVSQRIKKENPNKEYTWYLDYLMSNGKEETQIILEGNFKTPNINQLEELKNIITNLPDLYTKMDSEVKKINLNKPSDKKLIVNKWHDEYYLSAVFPLEGQRPQFEICFDPIDDDNENLEYISLEYLNGEIKNMKF</sequence>
<dbReference type="Proteomes" id="UP001597319">
    <property type="component" value="Unassembled WGS sequence"/>
</dbReference>